<protein>
    <recommendedName>
        <fullName evidence="3">Phage tail protein</fullName>
    </recommendedName>
</protein>
<reference evidence="1" key="1">
    <citation type="submission" date="2021-02" db="EMBL/GenBank/DDBJ databases">
        <title>Taxonomy, biology and ecology of Rhodococcus bacteria occurring in California pistachio and other woody hosts as revealed by genome sequence analyses.</title>
        <authorList>
            <person name="Riely B."/>
            <person name="Gai Y."/>
        </authorList>
    </citation>
    <scope>NUCLEOTIDE SEQUENCE</scope>
    <source>
        <strain evidence="1">BP-295</strain>
    </source>
</reference>
<organism evidence="1 2">
    <name type="scientific">Gordonia rubripertincta</name>
    <name type="common">Rhodococcus corallinus</name>
    <dbReference type="NCBI Taxonomy" id="36822"/>
    <lineage>
        <taxon>Bacteria</taxon>
        <taxon>Bacillati</taxon>
        <taxon>Actinomycetota</taxon>
        <taxon>Actinomycetes</taxon>
        <taxon>Mycobacteriales</taxon>
        <taxon>Gordoniaceae</taxon>
        <taxon>Gordonia</taxon>
    </lineage>
</organism>
<dbReference type="AlphaFoldDB" id="A0AAW4GBS0"/>
<sequence length="199" mass="21307">MAVEHTYVAQSLDGGVYWRAPLGTDLPNDVVESKADLDPAFEDQGTAAVDGLSVGITRTTNTVKDFDGGDHVDVQTEYGTTFKIKLLDVDLASVKRTAFGDANVTVTPATTTQGARYHVEHNAEVLPICAHIFATKSGAKYKTYEIEKGRVSEIAEFKNESQDATGLELTIRAFKNSNGNYVEEYGDIDGIKAPAGGGA</sequence>
<dbReference type="EMBL" id="JAFFGU010000019">
    <property type="protein sequence ID" value="MBM7280366.1"/>
    <property type="molecule type" value="Genomic_DNA"/>
</dbReference>
<proteinExistence type="predicted"/>
<evidence type="ECO:0008006" key="3">
    <source>
        <dbReference type="Google" id="ProtNLM"/>
    </source>
</evidence>
<accession>A0AAW4GBS0</accession>
<evidence type="ECO:0000313" key="2">
    <source>
        <dbReference type="Proteomes" id="UP001195196"/>
    </source>
</evidence>
<dbReference type="Proteomes" id="UP001195196">
    <property type="component" value="Unassembled WGS sequence"/>
</dbReference>
<name>A0AAW4GBS0_GORRU</name>
<dbReference type="RefSeq" id="WP_204718929.1">
    <property type="nucleotide sequence ID" value="NZ_JAFFGU010000019.1"/>
</dbReference>
<gene>
    <name evidence="1" type="ORF">JTZ10_21715</name>
</gene>
<comment type="caution">
    <text evidence="1">The sequence shown here is derived from an EMBL/GenBank/DDBJ whole genome shotgun (WGS) entry which is preliminary data.</text>
</comment>
<evidence type="ECO:0000313" key="1">
    <source>
        <dbReference type="EMBL" id="MBM7280366.1"/>
    </source>
</evidence>